<dbReference type="RefSeq" id="WP_073411340.1">
    <property type="nucleotide sequence ID" value="NZ_CP158862.1"/>
</dbReference>
<dbReference type="SUPFAM" id="SSF52172">
    <property type="entry name" value="CheY-like"/>
    <property type="match status" value="1"/>
</dbReference>
<keyword evidence="1" id="KW-0597">Phosphoprotein</keyword>
<dbReference type="InterPro" id="IPR052893">
    <property type="entry name" value="TCS_response_regulator"/>
</dbReference>
<evidence type="ECO:0000313" key="3">
    <source>
        <dbReference type="EMBL" id="SHH71530.1"/>
    </source>
</evidence>
<name>A0A1M5V8J1_FLAJO</name>
<dbReference type="SMART" id="SM00448">
    <property type="entry name" value="REC"/>
    <property type="match status" value="1"/>
</dbReference>
<protein>
    <submittedName>
        <fullName evidence="3">Response regulator receiver domain-containing protein</fullName>
    </submittedName>
</protein>
<dbReference type="EMBL" id="FQWH01000016">
    <property type="protein sequence ID" value="SHH71530.1"/>
    <property type="molecule type" value="Genomic_DNA"/>
</dbReference>
<dbReference type="GO" id="GO:0000160">
    <property type="term" value="P:phosphorelay signal transduction system"/>
    <property type="evidence" value="ECO:0007669"/>
    <property type="project" value="InterPro"/>
</dbReference>
<evidence type="ECO:0000256" key="1">
    <source>
        <dbReference type="PROSITE-ProRule" id="PRU00169"/>
    </source>
</evidence>
<proteinExistence type="predicted"/>
<organism evidence="3 4">
    <name type="scientific">Flavobacterium johnsoniae</name>
    <name type="common">Cytophaga johnsonae</name>
    <dbReference type="NCBI Taxonomy" id="986"/>
    <lineage>
        <taxon>Bacteria</taxon>
        <taxon>Pseudomonadati</taxon>
        <taxon>Bacteroidota</taxon>
        <taxon>Flavobacteriia</taxon>
        <taxon>Flavobacteriales</taxon>
        <taxon>Flavobacteriaceae</taxon>
        <taxon>Flavobacterium</taxon>
    </lineage>
</organism>
<feature type="modified residue" description="4-aspartylphosphate" evidence="1">
    <location>
        <position position="64"/>
    </location>
</feature>
<evidence type="ECO:0000259" key="2">
    <source>
        <dbReference type="PROSITE" id="PS50110"/>
    </source>
</evidence>
<feature type="domain" description="Response regulatory" evidence="2">
    <location>
        <begin position="10"/>
        <end position="132"/>
    </location>
</feature>
<dbReference type="PANTHER" id="PTHR44520">
    <property type="entry name" value="RESPONSE REGULATOR RCP1-RELATED"/>
    <property type="match status" value="1"/>
</dbReference>
<dbReference type="Proteomes" id="UP000184112">
    <property type="component" value="Unassembled WGS sequence"/>
</dbReference>
<dbReference type="Pfam" id="PF00072">
    <property type="entry name" value="Response_reg"/>
    <property type="match status" value="1"/>
</dbReference>
<reference evidence="3 4" key="1">
    <citation type="submission" date="2016-11" db="EMBL/GenBank/DDBJ databases">
        <authorList>
            <person name="Jaros S."/>
            <person name="Januszkiewicz K."/>
            <person name="Wedrychowicz H."/>
        </authorList>
    </citation>
    <scope>NUCLEOTIDE SEQUENCE [LARGE SCALE GENOMIC DNA]</scope>
    <source>
        <strain evidence="3 4">DSM 6792</strain>
    </source>
</reference>
<dbReference type="AlphaFoldDB" id="A0A1M5V8J1"/>
<gene>
    <name evidence="3" type="ORF">SAMN05444388_11644</name>
</gene>
<evidence type="ECO:0000313" key="4">
    <source>
        <dbReference type="Proteomes" id="UP000184112"/>
    </source>
</evidence>
<dbReference type="PROSITE" id="PS50110">
    <property type="entry name" value="RESPONSE_REGULATORY"/>
    <property type="match status" value="1"/>
</dbReference>
<sequence length="149" mass="16928">MSKLNHPKKFVVIADDDEDDRMLFFDAVTDLNLPVEVKALEDGQQLLNALYDSLEQLPEIIFLDINMPGKNGFDCLKEIREADDYFKDIRVIMLSTSASSAHIELSYKMGADFYAVKPSTFQGLKNLIANLLETDWALFTKSEKNFLLA</sequence>
<accession>A0A1M5V8J1</accession>
<dbReference type="InterPro" id="IPR001789">
    <property type="entry name" value="Sig_transdc_resp-reg_receiver"/>
</dbReference>
<dbReference type="Gene3D" id="3.40.50.2300">
    <property type="match status" value="1"/>
</dbReference>
<dbReference type="InterPro" id="IPR011006">
    <property type="entry name" value="CheY-like_superfamily"/>
</dbReference>